<dbReference type="SUPFAM" id="SSF53474">
    <property type="entry name" value="alpha/beta-Hydrolases"/>
    <property type="match status" value="1"/>
</dbReference>
<dbReference type="Proteomes" id="UP000601435">
    <property type="component" value="Unassembled WGS sequence"/>
</dbReference>
<dbReference type="GO" id="GO:0008474">
    <property type="term" value="F:palmitoyl-(protein) hydrolase activity"/>
    <property type="evidence" value="ECO:0007669"/>
    <property type="project" value="TreeGrafter"/>
</dbReference>
<dbReference type="GO" id="GO:0005737">
    <property type="term" value="C:cytoplasm"/>
    <property type="evidence" value="ECO:0007669"/>
    <property type="project" value="TreeGrafter"/>
</dbReference>
<reference evidence="5" key="1">
    <citation type="submission" date="2021-02" db="EMBL/GenBank/DDBJ databases">
        <authorList>
            <person name="Dougan E. K."/>
            <person name="Rhodes N."/>
            <person name="Thang M."/>
            <person name="Chan C."/>
        </authorList>
    </citation>
    <scope>NUCLEOTIDE SEQUENCE</scope>
</reference>
<name>A0A813CJG6_9DINO</name>
<comment type="caution">
    <text evidence="5">The sequence shown here is derived from an EMBL/GenBank/DDBJ whole genome shotgun (WGS) entry which is preliminary data.</text>
</comment>
<dbReference type="GO" id="GO:0052689">
    <property type="term" value="F:carboxylic ester hydrolase activity"/>
    <property type="evidence" value="ECO:0007669"/>
    <property type="project" value="TreeGrafter"/>
</dbReference>
<feature type="compositionally biased region" description="Basic and acidic residues" evidence="3">
    <location>
        <begin position="112"/>
        <end position="122"/>
    </location>
</feature>
<dbReference type="InterPro" id="IPR029058">
    <property type="entry name" value="AB_hydrolase_fold"/>
</dbReference>
<dbReference type="Gene3D" id="3.40.50.1820">
    <property type="entry name" value="alpha/beta hydrolase"/>
    <property type="match status" value="1"/>
</dbReference>
<dbReference type="EMBL" id="CAJNJA010101807">
    <property type="protein sequence ID" value="CAE7944456.1"/>
    <property type="molecule type" value="Genomic_DNA"/>
</dbReference>
<keyword evidence="2" id="KW-0378">Hydrolase</keyword>
<feature type="domain" description="Phospholipase/carboxylesterase/thioesterase" evidence="4">
    <location>
        <begin position="167"/>
        <end position="325"/>
    </location>
</feature>
<dbReference type="PANTHER" id="PTHR10655">
    <property type="entry name" value="LYSOPHOSPHOLIPASE-RELATED"/>
    <property type="match status" value="1"/>
</dbReference>
<proteinExistence type="inferred from homology"/>
<evidence type="ECO:0000313" key="5">
    <source>
        <dbReference type="EMBL" id="CAE7944456.1"/>
    </source>
</evidence>
<dbReference type="OrthoDB" id="2418081at2759"/>
<evidence type="ECO:0000259" key="4">
    <source>
        <dbReference type="Pfam" id="PF02230"/>
    </source>
</evidence>
<evidence type="ECO:0000313" key="6">
    <source>
        <dbReference type="Proteomes" id="UP000601435"/>
    </source>
</evidence>
<evidence type="ECO:0000256" key="1">
    <source>
        <dbReference type="ARBA" id="ARBA00006499"/>
    </source>
</evidence>
<gene>
    <name evidence="5" type="ORF">SNEC2469_LOCUS35342</name>
</gene>
<evidence type="ECO:0000256" key="3">
    <source>
        <dbReference type="SAM" id="MobiDB-lite"/>
    </source>
</evidence>
<dbReference type="Pfam" id="PF02230">
    <property type="entry name" value="Abhydrolase_2"/>
    <property type="match status" value="1"/>
</dbReference>
<feature type="region of interest" description="Disordered" evidence="3">
    <location>
        <begin position="109"/>
        <end position="141"/>
    </location>
</feature>
<protein>
    <recommendedName>
        <fullName evidence="4">Phospholipase/carboxylesterase/thioesterase domain-containing protein</fullName>
    </recommendedName>
</protein>
<organism evidence="5 6">
    <name type="scientific">Symbiodinium necroappetens</name>
    <dbReference type="NCBI Taxonomy" id="1628268"/>
    <lineage>
        <taxon>Eukaryota</taxon>
        <taxon>Sar</taxon>
        <taxon>Alveolata</taxon>
        <taxon>Dinophyceae</taxon>
        <taxon>Suessiales</taxon>
        <taxon>Symbiodiniaceae</taxon>
        <taxon>Symbiodinium</taxon>
    </lineage>
</organism>
<sequence length="333" mass="36519">MPLTRRFLESLGHSPRSMATQATKRSWRAGLRAIAILVIAGLQLRGFCIGWADRKVWPKLCHRAANEPRELVDLYGMKTRELKAFLKKNDVFVDDCFDMDSLIQRASATEEDWARKDKEERVASAPASASEVGDSSGRPGANEVEKAWKRLCEAWPGQSPRVLGPTDADKTVILLHGFGDQNSQFLADTFQPLLNIQGLRLILPQAPEENLQGQQLQSWFLPINGQWIIDDKVVQPVAAYLHAMVRREIALGVPAHRILIGGFAQGAGCALRAALSFPDAALGGAIVLSGIAPSNQRLPTLICHGRSDEVVPFSEGTRMASLLDERTGNAVLK</sequence>
<dbReference type="AlphaFoldDB" id="A0A813CJG6"/>
<comment type="similarity">
    <text evidence="1">Belongs to the AB hydrolase superfamily. AB hydrolase 2 family.</text>
</comment>
<keyword evidence="6" id="KW-1185">Reference proteome</keyword>
<dbReference type="InterPro" id="IPR003140">
    <property type="entry name" value="PLipase/COase/thioEstase"/>
</dbReference>
<dbReference type="InterPro" id="IPR050565">
    <property type="entry name" value="LYPA1-2/EST-like"/>
</dbReference>
<dbReference type="PANTHER" id="PTHR10655:SF17">
    <property type="entry name" value="LYSOPHOSPHOLIPASE-LIKE PROTEIN 1"/>
    <property type="match status" value="1"/>
</dbReference>
<accession>A0A813CJG6</accession>
<evidence type="ECO:0000256" key="2">
    <source>
        <dbReference type="ARBA" id="ARBA00022801"/>
    </source>
</evidence>
<feature type="non-terminal residue" evidence="5">
    <location>
        <position position="1"/>
    </location>
</feature>